<dbReference type="SUPFAM" id="SSF55729">
    <property type="entry name" value="Acyl-CoA N-acyltransferases (Nat)"/>
    <property type="match status" value="1"/>
</dbReference>
<dbReference type="RefSeq" id="WP_145341263.1">
    <property type="nucleotide sequence ID" value="NZ_SMLY01000086.1"/>
</dbReference>
<keyword evidence="3" id="KW-1185">Reference proteome</keyword>
<dbReference type="OrthoDB" id="9796171at2"/>
<dbReference type="InterPro" id="IPR000182">
    <property type="entry name" value="GNAT_dom"/>
</dbReference>
<evidence type="ECO:0000313" key="3">
    <source>
        <dbReference type="Proteomes" id="UP000320593"/>
    </source>
</evidence>
<gene>
    <name evidence="2" type="ORF">JM93_01218</name>
</gene>
<dbReference type="AlphaFoldDB" id="A0A562T9E6"/>
<protein>
    <submittedName>
        <fullName evidence="2">ElaA protein</fullName>
    </submittedName>
</protein>
<evidence type="ECO:0000313" key="2">
    <source>
        <dbReference type="EMBL" id="TWI90239.1"/>
    </source>
</evidence>
<comment type="caution">
    <text evidence="2">The sequence shown here is derived from an EMBL/GenBank/DDBJ whole genome shotgun (WGS) entry which is preliminary data.</text>
</comment>
<dbReference type="PROSITE" id="PS51186">
    <property type="entry name" value="GNAT"/>
    <property type="match status" value="1"/>
</dbReference>
<dbReference type="InterPro" id="IPR016181">
    <property type="entry name" value="Acyl_CoA_acyltransferase"/>
</dbReference>
<dbReference type="Gene3D" id="3.40.630.30">
    <property type="match status" value="1"/>
</dbReference>
<dbReference type="Proteomes" id="UP000320593">
    <property type="component" value="Unassembled WGS sequence"/>
</dbReference>
<organism evidence="2 3">
    <name type="scientific">Roseibium hamelinense</name>
    <dbReference type="NCBI Taxonomy" id="150831"/>
    <lineage>
        <taxon>Bacteria</taxon>
        <taxon>Pseudomonadati</taxon>
        <taxon>Pseudomonadota</taxon>
        <taxon>Alphaproteobacteria</taxon>
        <taxon>Hyphomicrobiales</taxon>
        <taxon>Stappiaceae</taxon>
        <taxon>Roseibium</taxon>
    </lineage>
</organism>
<dbReference type="GO" id="GO:0016747">
    <property type="term" value="F:acyltransferase activity, transferring groups other than amino-acyl groups"/>
    <property type="evidence" value="ECO:0007669"/>
    <property type="project" value="InterPro"/>
</dbReference>
<reference evidence="2 3" key="1">
    <citation type="submission" date="2019-07" db="EMBL/GenBank/DDBJ databases">
        <title>Genomic Encyclopedia of Archaeal and Bacterial Type Strains, Phase II (KMG-II): from individual species to whole genera.</title>
        <authorList>
            <person name="Goeker M."/>
        </authorList>
    </citation>
    <scope>NUCLEOTIDE SEQUENCE [LARGE SCALE GENOMIC DNA]</scope>
    <source>
        <strain evidence="2 3">ATCC BAA-252</strain>
    </source>
</reference>
<proteinExistence type="predicted"/>
<sequence length="160" mass="17820">MTETLVWQWRTLDEMTAREVHDLLKLRQDVFVVEQACAFGEIDGRDPQALHLLVFDPAQTETQNNGNGTLVGTVRLFPATESDPASIGRVVIAPSQRRTGLGRKIMQEGIKKARGTAPHCLIEVSAQAHLEKFYGSLGFTTVSEMYLEDDIPHIDMRLSA</sequence>
<evidence type="ECO:0000259" key="1">
    <source>
        <dbReference type="PROSITE" id="PS51186"/>
    </source>
</evidence>
<accession>A0A562T9E6</accession>
<feature type="domain" description="N-acetyltransferase" evidence="1">
    <location>
        <begin position="10"/>
        <end position="160"/>
    </location>
</feature>
<name>A0A562T9E6_9HYPH</name>
<dbReference type="Pfam" id="PF13673">
    <property type="entry name" value="Acetyltransf_10"/>
    <property type="match status" value="1"/>
</dbReference>
<dbReference type="EMBL" id="VLLF01000002">
    <property type="protein sequence ID" value="TWI90239.1"/>
    <property type="molecule type" value="Genomic_DNA"/>
</dbReference>